<reference evidence="11 12" key="1">
    <citation type="submission" date="2016-10" db="EMBL/GenBank/DDBJ databases">
        <authorList>
            <person name="de Groot N.N."/>
        </authorList>
    </citation>
    <scope>NUCLEOTIDE SEQUENCE [LARGE SCALE GENOMIC DNA]</scope>
    <source>
        <strain evidence="11 12">CPCC 202699</strain>
    </source>
</reference>
<dbReference type="STRING" id="589385.SAMN05421504_10373"/>
<dbReference type="GO" id="GO:0016740">
    <property type="term" value="F:transferase activity"/>
    <property type="evidence" value="ECO:0007669"/>
    <property type="project" value="UniProtKB-KW"/>
</dbReference>
<dbReference type="EMBL" id="FNON01000003">
    <property type="protein sequence ID" value="SDX54883.1"/>
    <property type="molecule type" value="Genomic_DNA"/>
</dbReference>
<dbReference type="AlphaFoldDB" id="A0A1H3CL50"/>
<keyword evidence="5" id="KW-0808">Transferase</keyword>
<dbReference type="Pfam" id="PF02424">
    <property type="entry name" value="ApbE"/>
    <property type="match status" value="2"/>
</dbReference>
<keyword evidence="6" id="KW-0479">Metal-binding</keyword>
<accession>A0A1H3CL50</accession>
<keyword evidence="11" id="KW-0449">Lipoprotein</keyword>
<dbReference type="EC" id="2.7.1.180" evidence="2"/>
<evidence type="ECO:0000256" key="5">
    <source>
        <dbReference type="ARBA" id="ARBA00022679"/>
    </source>
</evidence>
<dbReference type="Proteomes" id="UP000199515">
    <property type="component" value="Unassembled WGS sequence"/>
</dbReference>
<evidence type="ECO:0000256" key="1">
    <source>
        <dbReference type="ARBA" id="ARBA00001946"/>
    </source>
</evidence>
<evidence type="ECO:0000256" key="2">
    <source>
        <dbReference type="ARBA" id="ARBA00011955"/>
    </source>
</evidence>
<dbReference type="PANTHER" id="PTHR30040:SF2">
    <property type="entry name" value="FAD:PROTEIN FMN TRANSFERASE"/>
    <property type="match status" value="1"/>
</dbReference>
<keyword evidence="12" id="KW-1185">Reference proteome</keyword>
<protein>
    <recommendedName>
        <fullName evidence="3">FAD:protein FMN transferase</fullName>
        <ecNumber evidence="2">2.7.1.180</ecNumber>
    </recommendedName>
    <alternativeName>
        <fullName evidence="9">Flavin transferase</fullName>
    </alternativeName>
</protein>
<evidence type="ECO:0000256" key="3">
    <source>
        <dbReference type="ARBA" id="ARBA00016337"/>
    </source>
</evidence>
<sequence length="240" mass="25408">MNRVEHIMGLPISMSVDGFDDAQDDAFAWLREVDERFSPFKPGSEVSRYDRGELALEEMSDELHLILALCAYYEQLSGGAFSARPPGRGFDPCGVVKGWAVQRAADILRAAGASRFCLNAGGDVVTAGEAAPGRPWRVGVRHPDEPDVLCCVLASRDGAVATSAAYERGSHIVDGRTGAAASGLVSVTVAAPDLTSADALATAIFAMGRDGIAWAAEQDCEVFIVDADRKVHRSAGLRLA</sequence>
<evidence type="ECO:0000313" key="12">
    <source>
        <dbReference type="Proteomes" id="UP000199515"/>
    </source>
</evidence>
<evidence type="ECO:0000256" key="4">
    <source>
        <dbReference type="ARBA" id="ARBA00022630"/>
    </source>
</evidence>
<keyword evidence="8" id="KW-0460">Magnesium</keyword>
<evidence type="ECO:0000313" key="11">
    <source>
        <dbReference type="EMBL" id="SDX54883.1"/>
    </source>
</evidence>
<dbReference type="Gene3D" id="3.10.520.10">
    <property type="entry name" value="ApbE-like domains"/>
    <property type="match status" value="2"/>
</dbReference>
<evidence type="ECO:0000256" key="7">
    <source>
        <dbReference type="ARBA" id="ARBA00022827"/>
    </source>
</evidence>
<keyword evidence="4" id="KW-0285">Flavoprotein</keyword>
<dbReference type="InterPro" id="IPR003374">
    <property type="entry name" value="ApbE-like_sf"/>
</dbReference>
<dbReference type="SUPFAM" id="SSF143631">
    <property type="entry name" value="ApbE-like"/>
    <property type="match status" value="1"/>
</dbReference>
<comment type="catalytic activity">
    <reaction evidence="10">
        <text>L-threonyl-[protein] + FAD = FMN-L-threonyl-[protein] + AMP + H(+)</text>
        <dbReference type="Rhea" id="RHEA:36847"/>
        <dbReference type="Rhea" id="RHEA-COMP:11060"/>
        <dbReference type="Rhea" id="RHEA-COMP:11061"/>
        <dbReference type="ChEBI" id="CHEBI:15378"/>
        <dbReference type="ChEBI" id="CHEBI:30013"/>
        <dbReference type="ChEBI" id="CHEBI:57692"/>
        <dbReference type="ChEBI" id="CHEBI:74257"/>
        <dbReference type="ChEBI" id="CHEBI:456215"/>
        <dbReference type="EC" id="2.7.1.180"/>
    </reaction>
</comment>
<comment type="cofactor">
    <cofactor evidence="1">
        <name>Mg(2+)</name>
        <dbReference type="ChEBI" id="CHEBI:18420"/>
    </cofactor>
</comment>
<evidence type="ECO:0000256" key="10">
    <source>
        <dbReference type="ARBA" id="ARBA00048540"/>
    </source>
</evidence>
<dbReference type="OrthoDB" id="9778595at2"/>
<gene>
    <name evidence="11" type="ORF">SAMN05421504_10373</name>
</gene>
<dbReference type="GO" id="GO:0046872">
    <property type="term" value="F:metal ion binding"/>
    <property type="evidence" value="ECO:0007669"/>
    <property type="project" value="UniProtKB-KW"/>
</dbReference>
<organism evidence="11 12">
    <name type="scientific">Amycolatopsis xylanica</name>
    <dbReference type="NCBI Taxonomy" id="589385"/>
    <lineage>
        <taxon>Bacteria</taxon>
        <taxon>Bacillati</taxon>
        <taxon>Actinomycetota</taxon>
        <taxon>Actinomycetes</taxon>
        <taxon>Pseudonocardiales</taxon>
        <taxon>Pseudonocardiaceae</taxon>
        <taxon>Amycolatopsis</taxon>
    </lineage>
</organism>
<dbReference type="InterPro" id="IPR024932">
    <property type="entry name" value="ApbE"/>
</dbReference>
<evidence type="ECO:0000256" key="6">
    <source>
        <dbReference type="ARBA" id="ARBA00022723"/>
    </source>
</evidence>
<name>A0A1H3CL50_9PSEU</name>
<keyword evidence="7" id="KW-0274">FAD</keyword>
<proteinExistence type="predicted"/>
<evidence type="ECO:0000256" key="9">
    <source>
        <dbReference type="ARBA" id="ARBA00031306"/>
    </source>
</evidence>
<evidence type="ECO:0000256" key="8">
    <source>
        <dbReference type="ARBA" id="ARBA00022842"/>
    </source>
</evidence>
<dbReference type="PANTHER" id="PTHR30040">
    <property type="entry name" value="THIAMINE BIOSYNTHESIS LIPOPROTEIN APBE"/>
    <property type="match status" value="1"/>
</dbReference>